<dbReference type="AlphaFoldDB" id="A0A4V5PJX9"/>
<dbReference type="EMBL" id="SWJE01000004">
    <property type="protein sequence ID" value="TKC90180.1"/>
    <property type="molecule type" value="Genomic_DNA"/>
</dbReference>
<sequence length="112" mass="12429">MGEQTRLNAATLIGWFRKRKSPAGIKEIKASGLMDAQTASAAVGYAVRHQVLERVKAEDGHRWLYRLTGRPLPAEREPGDVMSFDSLLTAWGLPRVPLDLQVASCRRIEALC</sequence>
<keyword evidence="2" id="KW-1185">Reference proteome</keyword>
<name>A0A4V5PJX9_9BURK</name>
<comment type="caution">
    <text evidence="1">The sequence shown here is derived from an EMBL/GenBank/DDBJ whole genome shotgun (WGS) entry which is preliminary data.</text>
</comment>
<evidence type="ECO:0000313" key="2">
    <source>
        <dbReference type="Proteomes" id="UP000305539"/>
    </source>
</evidence>
<dbReference type="RefSeq" id="WP_136893510.1">
    <property type="nucleotide sequence ID" value="NZ_SWJE01000004.1"/>
</dbReference>
<reference evidence="1 2" key="1">
    <citation type="submission" date="2019-04" db="EMBL/GenBank/DDBJ databases">
        <title>Trinickia sp. 7GSK02, isolated from subtropical forest soil.</title>
        <authorList>
            <person name="Gao Z.-H."/>
            <person name="Qiu L.-H."/>
        </authorList>
    </citation>
    <scope>NUCLEOTIDE SEQUENCE [LARGE SCALE GENOMIC DNA]</scope>
    <source>
        <strain evidence="1 2">7GSK02</strain>
    </source>
</reference>
<gene>
    <name evidence="1" type="ORF">FAZ69_08515</name>
</gene>
<protein>
    <submittedName>
        <fullName evidence="1">Uncharacterized protein</fullName>
    </submittedName>
</protein>
<accession>A0A4V5PJX9</accession>
<proteinExistence type="predicted"/>
<dbReference type="Proteomes" id="UP000305539">
    <property type="component" value="Unassembled WGS sequence"/>
</dbReference>
<dbReference type="OrthoDB" id="9101120at2"/>
<organism evidence="1 2">
    <name type="scientific">Trinickia terrae</name>
    <dbReference type="NCBI Taxonomy" id="2571161"/>
    <lineage>
        <taxon>Bacteria</taxon>
        <taxon>Pseudomonadati</taxon>
        <taxon>Pseudomonadota</taxon>
        <taxon>Betaproteobacteria</taxon>
        <taxon>Burkholderiales</taxon>
        <taxon>Burkholderiaceae</taxon>
        <taxon>Trinickia</taxon>
    </lineage>
</organism>
<evidence type="ECO:0000313" key="1">
    <source>
        <dbReference type="EMBL" id="TKC90180.1"/>
    </source>
</evidence>